<organism evidence="13 14">
    <name type="scientific">Marivita hallyeonensis</name>
    <dbReference type="NCBI Taxonomy" id="996342"/>
    <lineage>
        <taxon>Bacteria</taxon>
        <taxon>Pseudomonadati</taxon>
        <taxon>Pseudomonadota</taxon>
        <taxon>Alphaproteobacteria</taxon>
        <taxon>Rhodobacterales</taxon>
        <taxon>Roseobacteraceae</taxon>
        <taxon>Marivita</taxon>
    </lineage>
</organism>
<comment type="catalytic activity">
    <reaction evidence="1">
        <text>2 6,7-dimethyl-8-(1-D-ribityl)lumazine + H(+) = 5-amino-6-(D-ribitylamino)uracil + riboflavin</text>
        <dbReference type="Rhea" id="RHEA:20772"/>
        <dbReference type="ChEBI" id="CHEBI:15378"/>
        <dbReference type="ChEBI" id="CHEBI:15934"/>
        <dbReference type="ChEBI" id="CHEBI:57986"/>
        <dbReference type="ChEBI" id="CHEBI:58201"/>
        <dbReference type="EC" id="2.5.1.9"/>
    </reaction>
</comment>
<accession>A0A1M5MT58</accession>
<feature type="repeat" description="Lumazine-binding" evidence="11">
    <location>
        <begin position="1"/>
        <end position="95"/>
    </location>
</feature>
<feature type="domain" description="Lumazine-binding" evidence="12">
    <location>
        <begin position="1"/>
        <end position="95"/>
    </location>
</feature>
<keyword evidence="8" id="KW-0808">Transferase</keyword>
<dbReference type="PANTHER" id="PTHR21098:SF12">
    <property type="entry name" value="RIBOFLAVIN SYNTHASE"/>
    <property type="match status" value="1"/>
</dbReference>
<dbReference type="Proteomes" id="UP000184221">
    <property type="component" value="Unassembled WGS sequence"/>
</dbReference>
<keyword evidence="14" id="KW-1185">Reference proteome</keyword>
<evidence type="ECO:0000256" key="6">
    <source>
        <dbReference type="ARBA" id="ARBA00013950"/>
    </source>
</evidence>
<evidence type="ECO:0000256" key="2">
    <source>
        <dbReference type="ARBA" id="ARBA00002803"/>
    </source>
</evidence>
<name>A0A1M5MT58_9RHOB</name>
<dbReference type="InterPro" id="IPR026017">
    <property type="entry name" value="Lumazine-bd_dom"/>
</dbReference>
<dbReference type="FunFam" id="2.40.30.20:FF:000003">
    <property type="entry name" value="Riboflavin synthase, alpha subunit"/>
    <property type="match status" value="1"/>
</dbReference>
<evidence type="ECO:0000256" key="9">
    <source>
        <dbReference type="ARBA" id="ARBA00022737"/>
    </source>
</evidence>
<dbReference type="PROSITE" id="PS51177">
    <property type="entry name" value="LUMAZINE_BIND"/>
    <property type="match status" value="2"/>
</dbReference>
<evidence type="ECO:0000256" key="10">
    <source>
        <dbReference type="NCBIfam" id="TIGR00187"/>
    </source>
</evidence>
<dbReference type="NCBIfam" id="NF009566">
    <property type="entry name" value="PRK13020.1"/>
    <property type="match status" value="1"/>
</dbReference>
<protein>
    <recommendedName>
        <fullName evidence="6 10">Riboflavin synthase</fullName>
        <ecNumber evidence="5 10">2.5.1.9</ecNumber>
    </recommendedName>
</protein>
<dbReference type="InterPro" id="IPR001783">
    <property type="entry name" value="Lumazine-bd"/>
</dbReference>
<dbReference type="OrthoDB" id="9788537at2"/>
<dbReference type="EMBL" id="FQXC01000001">
    <property type="protein sequence ID" value="SHG80385.1"/>
    <property type="molecule type" value="Genomic_DNA"/>
</dbReference>
<evidence type="ECO:0000259" key="12">
    <source>
        <dbReference type="PROSITE" id="PS51177"/>
    </source>
</evidence>
<dbReference type="GO" id="GO:0004746">
    <property type="term" value="F:riboflavin synthase activity"/>
    <property type="evidence" value="ECO:0007669"/>
    <property type="project" value="UniProtKB-UniRule"/>
</dbReference>
<gene>
    <name evidence="13" type="ORF">SAMN05443551_0640</name>
</gene>
<feature type="repeat" description="Lumazine-binding" evidence="11">
    <location>
        <begin position="96"/>
        <end position="192"/>
    </location>
</feature>
<dbReference type="FunFam" id="2.40.30.20:FF:000004">
    <property type="entry name" value="Riboflavin synthase, alpha subunit"/>
    <property type="match status" value="1"/>
</dbReference>
<dbReference type="NCBIfam" id="NF006767">
    <property type="entry name" value="PRK09289.1"/>
    <property type="match status" value="1"/>
</dbReference>
<dbReference type="CDD" id="cd00402">
    <property type="entry name" value="Riboflavin_synthase_like"/>
    <property type="match status" value="1"/>
</dbReference>
<dbReference type="STRING" id="996342.SAMN05443551_0640"/>
<reference evidence="13 14" key="1">
    <citation type="submission" date="2016-11" db="EMBL/GenBank/DDBJ databases">
        <authorList>
            <person name="Jaros S."/>
            <person name="Januszkiewicz K."/>
            <person name="Wedrychowicz H."/>
        </authorList>
    </citation>
    <scope>NUCLEOTIDE SEQUENCE [LARGE SCALE GENOMIC DNA]</scope>
    <source>
        <strain evidence="13 14">DSM 29431</strain>
    </source>
</reference>
<evidence type="ECO:0000256" key="3">
    <source>
        <dbReference type="ARBA" id="ARBA00004887"/>
    </source>
</evidence>
<dbReference type="InterPro" id="IPR017938">
    <property type="entry name" value="Riboflavin_synthase-like_b-brl"/>
</dbReference>
<dbReference type="AlphaFoldDB" id="A0A1M5MT58"/>
<dbReference type="Gene3D" id="2.40.30.20">
    <property type="match status" value="2"/>
</dbReference>
<dbReference type="SUPFAM" id="SSF63380">
    <property type="entry name" value="Riboflavin synthase domain-like"/>
    <property type="match status" value="2"/>
</dbReference>
<dbReference type="PIRSF" id="PIRSF000498">
    <property type="entry name" value="Riboflavin_syn_A"/>
    <property type="match status" value="1"/>
</dbReference>
<evidence type="ECO:0000313" key="14">
    <source>
        <dbReference type="Proteomes" id="UP000184221"/>
    </source>
</evidence>
<keyword evidence="9" id="KW-0677">Repeat</keyword>
<evidence type="ECO:0000313" key="13">
    <source>
        <dbReference type="EMBL" id="SHG80385.1"/>
    </source>
</evidence>
<keyword evidence="7" id="KW-0686">Riboflavin biosynthesis</keyword>
<evidence type="ECO:0000256" key="7">
    <source>
        <dbReference type="ARBA" id="ARBA00022619"/>
    </source>
</evidence>
<dbReference type="RefSeq" id="WP_072776695.1">
    <property type="nucleotide sequence ID" value="NZ_FQXC01000001.1"/>
</dbReference>
<evidence type="ECO:0000256" key="5">
    <source>
        <dbReference type="ARBA" id="ARBA00012827"/>
    </source>
</evidence>
<evidence type="ECO:0000256" key="1">
    <source>
        <dbReference type="ARBA" id="ARBA00000968"/>
    </source>
</evidence>
<comment type="function">
    <text evidence="2">Catalyzes the dismutation of two molecules of 6,7-dimethyl-8-ribityllumazine, resulting in the formation of riboflavin and 5-amino-6-(D-ribitylamino)uracil.</text>
</comment>
<evidence type="ECO:0000256" key="4">
    <source>
        <dbReference type="ARBA" id="ARBA00011233"/>
    </source>
</evidence>
<dbReference type="PANTHER" id="PTHR21098">
    <property type="entry name" value="RIBOFLAVIN SYNTHASE ALPHA CHAIN"/>
    <property type="match status" value="1"/>
</dbReference>
<proteinExistence type="predicted"/>
<comment type="subunit">
    <text evidence="4">Homotrimer.</text>
</comment>
<evidence type="ECO:0000256" key="8">
    <source>
        <dbReference type="ARBA" id="ARBA00022679"/>
    </source>
</evidence>
<sequence length="198" mass="21312">MFTGIVTDIGEVRELERRGDLRARIGTGYDTDTIDIGASIACSGVCLTVIEIGDDWFDVEISAETLDKTTIGGWSMGTRINLERALKVGDELGGHIVSGHVDGLAKIVEMRPEGDSIRYTFEAPKSLARFIAPKGSIALDGTSLTVNEVDGTLFGLNLIPHTQEVTTWGAAKVGDSVNLEIDTLARYVARLAEMQEQA</sequence>
<dbReference type="Pfam" id="PF00677">
    <property type="entry name" value="Lum_binding"/>
    <property type="match status" value="2"/>
</dbReference>
<dbReference type="InterPro" id="IPR023366">
    <property type="entry name" value="ATP_synth_asu-like_sf"/>
</dbReference>
<dbReference type="NCBIfam" id="TIGR00187">
    <property type="entry name" value="ribE"/>
    <property type="match status" value="1"/>
</dbReference>
<feature type="domain" description="Lumazine-binding" evidence="12">
    <location>
        <begin position="96"/>
        <end position="192"/>
    </location>
</feature>
<dbReference type="EC" id="2.5.1.9" evidence="5 10"/>
<dbReference type="GO" id="GO:0009231">
    <property type="term" value="P:riboflavin biosynthetic process"/>
    <property type="evidence" value="ECO:0007669"/>
    <property type="project" value="UniProtKB-KW"/>
</dbReference>
<evidence type="ECO:0000256" key="11">
    <source>
        <dbReference type="PROSITE-ProRule" id="PRU00524"/>
    </source>
</evidence>
<comment type="pathway">
    <text evidence="3">Cofactor biosynthesis; riboflavin biosynthesis; riboflavin from 2-hydroxy-3-oxobutyl phosphate and 5-amino-6-(D-ribitylamino)uracil: step 2/2.</text>
</comment>